<sequence>MQGNNNTGNNDVPADVRPYDILCGRSKTCFNNIGNRRFRITISMNLKKYDSLPNRTERGKFIFTLAQTLQEDAGFRFVRISKKNGRVELTNEEIRAKIGHALRDLSKAQAEATVAAAKPAEEAKKFMSSTAASRTTSPTTTKEPSAAACNKKVAVITPQLPQRQVYVAGAADVDDIRKEMMMVVDSSSSSRHISVEPSASSHQQQQQHQVITSSLIIEDDEISEMTQDIPITLPQHEMMMMLPDCCGEAHNKLQPMKVQALKPAPIHTKVAAEVIGDDHYCLMPLQFDEKLNKNQILLEPASKSTFDDDDNNLFIVDSGSNSSFEGEFLRRCSLH</sequence>
<dbReference type="AlphaFoldDB" id="A0AAD2CG37"/>
<feature type="domain" description="DUF6824" evidence="2">
    <location>
        <begin position="20"/>
        <end position="104"/>
    </location>
</feature>
<comment type="caution">
    <text evidence="3">The sequence shown here is derived from an EMBL/GenBank/DDBJ whole genome shotgun (WGS) entry which is preliminary data.</text>
</comment>
<dbReference type="EMBL" id="CAKOGP040000168">
    <property type="protein sequence ID" value="CAJ1931628.1"/>
    <property type="molecule type" value="Genomic_DNA"/>
</dbReference>
<dbReference type="Proteomes" id="UP001295423">
    <property type="component" value="Unassembled WGS sequence"/>
</dbReference>
<evidence type="ECO:0000256" key="1">
    <source>
        <dbReference type="SAM" id="MobiDB-lite"/>
    </source>
</evidence>
<dbReference type="InterPro" id="IPR049227">
    <property type="entry name" value="DUF6824"/>
</dbReference>
<reference evidence="3" key="1">
    <citation type="submission" date="2023-08" db="EMBL/GenBank/DDBJ databases">
        <authorList>
            <person name="Audoor S."/>
            <person name="Bilcke G."/>
        </authorList>
    </citation>
    <scope>NUCLEOTIDE SEQUENCE</scope>
</reference>
<protein>
    <recommendedName>
        <fullName evidence="2">DUF6824 domain-containing protein</fullName>
    </recommendedName>
</protein>
<evidence type="ECO:0000313" key="4">
    <source>
        <dbReference type="Proteomes" id="UP001295423"/>
    </source>
</evidence>
<keyword evidence="4" id="KW-1185">Reference proteome</keyword>
<feature type="region of interest" description="Disordered" evidence="1">
    <location>
        <begin position="187"/>
        <end position="207"/>
    </location>
</feature>
<dbReference type="Pfam" id="PF20710">
    <property type="entry name" value="DUF6824"/>
    <property type="match status" value="1"/>
</dbReference>
<name>A0AAD2CG37_9STRA</name>
<evidence type="ECO:0000259" key="2">
    <source>
        <dbReference type="Pfam" id="PF20710"/>
    </source>
</evidence>
<organism evidence="3 4">
    <name type="scientific">Cylindrotheca closterium</name>
    <dbReference type="NCBI Taxonomy" id="2856"/>
    <lineage>
        <taxon>Eukaryota</taxon>
        <taxon>Sar</taxon>
        <taxon>Stramenopiles</taxon>
        <taxon>Ochrophyta</taxon>
        <taxon>Bacillariophyta</taxon>
        <taxon>Bacillariophyceae</taxon>
        <taxon>Bacillariophycidae</taxon>
        <taxon>Bacillariales</taxon>
        <taxon>Bacillariaceae</taxon>
        <taxon>Cylindrotheca</taxon>
    </lineage>
</organism>
<accession>A0AAD2CG37</accession>
<evidence type="ECO:0000313" key="3">
    <source>
        <dbReference type="EMBL" id="CAJ1931628.1"/>
    </source>
</evidence>
<feature type="region of interest" description="Disordered" evidence="1">
    <location>
        <begin position="121"/>
        <end position="147"/>
    </location>
</feature>
<proteinExistence type="predicted"/>
<feature type="compositionally biased region" description="Low complexity" evidence="1">
    <location>
        <begin position="128"/>
        <end position="147"/>
    </location>
</feature>
<gene>
    <name evidence="3" type="ORF">CYCCA115_LOCUS2473</name>
</gene>